<dbReference type="InterPro" id="IPR029066">
    <property type="entry name" value="PLP-binding_barrel"/>
</dbReference>
<dbReference type="SUPFAM" id="SSF50621">
    <property type="entry name" value="Alanine racemase C-terminal domain-like"/>
    <property type="match status" value="1"/>
</dbReference>
<evidence type="ECO:0000313" key="6">
    <source>
        <dbReference type="EMBL" id="VVU94769.1"/>
    </source>
</evidence>
<dbReference type="GO" id="GO:0004586">
    <property type="term" value="F:ornithine decarboxylase activity"/>
    <property type="evidence" value="ECO:0007669"/>
    <property type="project" value="TreeGrafter"/>
</dbReference>
<dbReference type="InterPro" id="IPR000183">
    <property type="entry name" value="Orn/DAP/Arg_de-COase"/>
</dbReference>
<evidence type="ECO:0000256" key="3">
    <source>
        <dbReference type="ARBA" id="ARBA00022898"/>
    </source>
</evidence>
<sequence length="367" mass="42441">MKTIYIVKNIHNKDVDTDVLDIINKNDGSFYIFNNKELEKKIKLWNKYFRFIIPHYAIKSNPYIPLINTLAKNNFSFDCASTHEINVIKDQNICNDRIIYANPIKTNEEVEILKQMKEKPLTVFDNVSQLKKMEKYDIDISYLIRLFVNTTDASCPFDDKYGAQPGDIKEILNYKSKNKLSFKGFSFHVGSGNKNIDSYLNAMKKVEEGIQIATEYGETTEIINIGGGLDYKNPNLNELSKLYYKYSLKYKIFAEPGRFFSEASFILKVVIVEKKIIDDWILYYIDDSTYHSFSCMIYDHLDYQKGNKGKKSKVYGKTCDGTDVIFSEIYLPELEVDDILVFPNMGAYTMCSASDFNGFLVPKVIDL</sequence>
<proteinExistence type="inferred from homology"/>
<accession>A0A5E8CJG9</accession>
<dbReference type="PRINTS" id="PR01182">
    <property type="entry name" value="ORNDCRBXLASE"/>
</dbReference>
<organism evidence="6">
    <name type="scientific">seawater metagenome</name>
    <dbReference type="NCBI Taxonomy" id="1561972"/>
    <lineage>
        <taxon>unclassified sequences</taxon>
        <taxon>metagenomes</taxon>
        <taxon>ecological metagenomes</taxon>
    </lineage>
</organism>
<dbReference type="Gene3D" id="3.20.20.10">
    <property type="entry name" value="Alanine racemase"/>
    <property type="match status" value="1"/>
</dbReference>
<dbReference type="SUPFAM" id="SSF51419">
    <property type="entry name" value="PLP-binding barrel"/>
    <property type="match status" value="1"/>
</dbReference>
<dbReference type="PRINTS" id="PR01179">
    <property type="entry name" value="ODADCRBXLASE"/>
</dbReference>
<keyword evidence="4" id="KW-0456">Lyase</keyword>
<dbReference type="InterPro" id="IPR022644">
    <property type="entry name" value="De-COase2_N"/>
</dbReference>
<evidence type="ECO:0000256" key="4">
    <source>
        <dbReference type="ARBA" id="ARBA00023239"/>
    </source>
</evidence>
<comment type="cofactor">
    <cofactor evidence="1">
        <name>pyridoxal 5'-phosphate</name>
        <dbReference type="ChEBI" id="CHEBI:597326"/>
    </cofactor>
</comment>
<dbReference type="Pfam" id="PF02784">
    <property type="entry name" value="Orn_Arg_deC_N"/>
    <property type="match status" value="1"/>
</dbReference>
<feature type="domain" description="Orn/DAP/Arg decarboxylase 2 N-terminal" evidence="5">
    <location>
        <begin position="37"/>
        <end position="261"/>
    </location>
</feature>
<dbReference type="Gene3D" id="2.40.37.10">
    <property type="entry name" value="Lyase, Ornithine Decarboxylase, Chain A, domain 1"/>
    <property type="match status" value="1"/>
</dbReference>
<dbReference type="GO" id="GO:0033387">
    <property type="term" value="P:putrescine biosynthetic process from arginine, via ornithine"/>
    <property type="evidence" value="ECO:0007669"/>
    <property type="project" value="TreeGrafter"/>
</dbReference>
<evidence type="ECO:0000256" key="1">
    <source>
        <dbReference type="ARBA" id="ARBA00001933"/>
    </source>
</evidence>
<dbReference type="GO" id="GO:0005737">
    <property type="term" value="C:cytoplasm"/>
    <property type="evidence" value="ECO:0007669"/>
    <property type="project" value="TreeGrafter"/>
</dbReference>
<dbReference type="AlphaFoldDB" id="A0A5E8CJG9"/>
<dbReference type="InterPro" id="IPR002433">
    <property type="entry name" value="Orn_de-COase"/>
</dbReference>
<dbReference type="EMBL" id="CABVLZ010000002">
    <property type="protein sequence ID" value="VVU94769.1"/>
    <property type="molecule type" value="Genomic_DNA"/>
</dbReference>
<protein>
    <submittedName>
        <fullName evidence="6">Pyridoxal-dependent decarboxylase, pyridoxal binding domain</fullName>
    </submittedName>
</protein>
<name>A0A5E8CJG9_9ZZZZ</name>
<dbReference type="PANTHER" id="PTHR11482:SF6">
    <property type="entry name" value="ORNITHINE DECARBOXYLASE 1-RELATED"/>
    <property type="match status" value="1"/>
</dbReference>
<evidence type="ECO:0000259" key="5">
    <source>
        <dbReference type="Pfam" id="PF02784"/>
    </source>
</evidence>
<gene>
    <name evidence="6" type="ORF">CPAV1605_494</name>
</gene>
<keyword evidence="3" id="KW-0663">Pyridoxal phosphate</keyword>
<evidence type="ECO:0000256" key="2">
    <source>
        <dbReference type="ARBA" id="ARBA00008872"/>
    </source>
</evidence>
<reference evidence="6" key="1">
    <citation type="submission" date="2019-09" db="EMBL/GenBank/DDBJ databases">
        <authorList>
            <person name="Needham M D."/>
        </authorList>
    </citation>
    <scope>NUCLEOTIDE SEQUENCE</scope>
</reference>
<dbReference type="InterPro" id="IPR009006">
    <property type="entry name" value="Ala_racemase/Decarboxylase_C"/>
</dbReference>
<dbReference type="PANTHER" id="PTHR11482">
    <property type="entry name" value="ARGININE/DIAMINOPIMELATE/ORNITHINE DECARBOXYLASE"/>
    <property type="match status" value="1"/>
</dbReference>
<comment type="similarity">
    <text evidence="2">Belongs to the Orn/Lys/Arg decarboxylase class-II family.</text>
</comment>